<proteinExistence type="predicted"/>
<sequence>MEWAHSRCDVGLRRRRTQRAFELNEAGDAAKDCAATKAELCKEQQDLANAAVKKAASLGIKIPASA</sequence>
<reference evidence="1 2" key="1">
    <citation type="submission" date="2023-12" db="EMBL/GenBank/DDBJ databases">
        <title>the genome sequence of Hyalangium sp. s54d21.</title>
        <authorList>
            <person name="Zhang X."/>
        </authorList>
    </citation>
    <scope>NUCLEOTIDE SEQUENCE [LARGE SCALE GENOMIC DNA]</scope>
    <source>
        <strain evidence="2">s54d21</strain>
    </source>
</reference>
<evidence type="ECO:0000313" key="1">
    <source>
        <dbReference type="EMBL" id="MDY7225165.1"/>
    </source>
</evidence>
<gene>
    <name evidence="1" type="ORF">SYV04_02175</name>
</gene>
<accession>A0ABU5GVG4</accession>
<protein>
    <recommendedName>
        <fullName evidence="3">Lipoprotein</fullName>
    </recommendedName>
</protein>
<name>A0ABU5GVG4_9BACT</name>
<keyword evidence="2" id="KW-1185">Reference proteome</keyword>
<organism evidence="1 2">
    <name type="scientific">Hyalangium rubrum</name>
    <dbReference type="NCBI Taxonomy" id="3103134"/>
    <lineage>
        <taxon>Bacteria</taxon>
        <taxon>Pseudomonadati</taxon>
        <taxon>Myxococcota</taxon>
        <taxon>Myxococcia</taxon>
        <taxon>Myxococcales</taxon>
        <taxon>Cystobacterineae</taxon>
        <taxon>Archangiaceae</taxon>
        <taxon>Hyalangium</taxon>
    </lineage>
</organism>
<dbReference type="RefSeq" id="WP_321543883.1">
    <property type="nucleotide sequence ID" value="NZ_JAXIVS010000001.1"/>
</dbReference>
<evidence type="ECO:0008006" key="3">
    <source>
        <dbReference type="Google" id="ProtNLM"/>
    </source>
</evidence>
<comment type="caution">
    <text evidence="1">The sequence shown here is derived from an EMBL/GenBank/DDBJ whole genome shotgun (WGS) entry which is preliminary data.</text>
</comment>
<dbReference type="Proteomes" id="UP001291309">
    <property type="component" value="Unassembled WGS sequence"/>
</dbReference>
<dbReference type="EMBL" id="JAXIVS010000001">
    <property type="protein sequence ID" value="MDY7225165.1"/>
    <property type="molecule type" value="Genomic_DNA"/>
</dbReference>
<evidence type="ECO:0000313" key="2">
    <source>
        <dbReference type="Proteomes" id="UP001291309"/>
    </source>
</evidence>